<name>A0AAF0Y1P1_9TREE</name>
<feature type="region of interest" description="Disordered" evidence="1">
    <location>
        <begin position="692"/>
        <end position="770"/>
    </location>
</feature>
<feature type="compositionally biased region" description="Low complexity" evidence="1">
    <location>
        <begin position="542"/>
        <end position="552"/>
    </location>
</feature>
<feature type="compositionally biased region" description="Pro residues" evidence="1">
    <location>
        <begin position="580"/>
        <end position="597"/>
    </location>
</feature>
<feature type="compositionally biased region" description="Basic and acidic residues" evidence="1">
    <location>
        <begin position="472"/>
        <end position="483"/>
    </location>
</feature>
<feature type="region of interest" description="Disordered" evidence="1">
    <location>
        <begin position="25"/>
        <end position="67"/>
    </location>
</feature>
<feature type="region of interest" description="Disordered" evidence="1">
    <location>
        <begin position="245"/>
        <end position="284"/>
    </location>
</feature>
<dbReference type="EMBL" id="CP086715">
    <property type="protein sequence ID" value="WOO78385.1"/>
    <property type="molecule type" value="Genomic_DNA"/>
</dbReference>
<feature type="compositionally biased region" description="Polar residues" evidence="1">
    <location>
        <begin position="31"/>
        <end position="42"/>
    </location>
</feature>
<feature type="compositionally biased region" description="Polar residues" evidence="1">
    <location>
        <begin position="516"/>
        <end position="529"/>
    </location>
</feature>
<reference evidence="2" key="1">
    <citation type="submission" date="2023-10" db="EMBL/GenBank/DDBJ databases">
        <authorList>
            <person name="Noh H."/>
        </authorList>
    </citation>
    <scope>NUCLEOTIDE SEQUENCE</scope>
    <source>
        <strain evidence="2">DUCC4014</strain>
    </source>
</reference>
<evidence type="ECO:0000256" key="1">
    <source>
        <dbReference type="SAM" id="MobiDB-lite"/>
    </source>
</evidence>
<evidence type="ECO:0000313" key="3">
    <source>
        <dbReference type="Proteomes" id="UP000827549"/>
    </source>
</evidence>
<sequence length="770" mass="82502">MSALVSPAGASNPSHQARLLKRVKKVFSPKKAQNQQAETTSYTQEPQPLPTPTAATPTHEHTQDGEEGCAVCEDFGLTGCRNPFVPLPSSVTASSSAATLVAAPAPVPTAPTPAPSTSSASSRPRPVSGPVPTHNDYFGGMGYGEFLRQACLDDLAAKATGQTKTVNMLTRLQHDSADESTSDPDSSSETLANWVAAATQLDEGPHADSRSWNRQAVYVPRQTRGLPQAQGAEAGPVEVLADENDETAPVEQQPARVDTPASSDGSIHGTGASAPQMARHNPNVFGFDVPQRARATNRWGFHAGSPAMTAPPSLYGGPSESQSPIPNTATGERETGSSLDISSLSRALESIRDLNGLHEDPSPSTIRQIGFPTRRDHEDEDDSATGPAVLADDGSEANTDVSSPLLESGPRGRPVWNNPASRITDYAGSEGEDETEGFQGTGFVAPFARAPAHRDTFGAPSPASSYPTYNEAGRDTPKSEHFDPVAYEQADELDDEGFPAYDASQYEPTPHRDFENQTPVAGSSTQRGTAQYAETERLSLNTSQRSQTSQQSKSDAKVKAPEGKGKRKQSTPANKDKDLPPSPVEPTPTPTAQPAPAPQTANTSGKPPKTPVHHPPQRPGQSDADYYKEYILRENGRGAFYRQVSGLHTDPAHQLHNEGLSTMMPILEHDFQAYPARPPPHVRLPVQHQRPQQLGTQGFPPSLARPRRLQPHQRQTSQAEVPYQVVLAQAQAAQQAAREQEEAEQQGGEQGAMGGRGRRNWKQVQKQPPT</sequence>
<feature type="compositionally biased region" description="Basic and acidic residues" evidence="1">
    <location>
        <begin position="554"/>
        <end position="564"/>
    </location>
</feature>
<gene>
    <name evidence="2" type="ORF">LOC62_02G001934</name>
</gene>
<dbReference type="RefSeq" id="XP_062624417.1">
    <property type="nucleotide sequence ID" value="XM_062768433.1"/>
</dbReference>
<feature type="region of interest" description="Disordered" evidence="1">
    <location>
        <begin position="301"/>
        <end position="339"/>
    </location>
</feature>
<feature type="compositionally biased region" description="Low complexity" evidence="1">
    <location>
        <begin position="728"/>
        <end position="737"/>
    </location>
</feature>
<feature type="region of interest" description="Disordered" evidence="1">
    <location>
        <begin position="354"/>
        <end position="627"/>
    </location>
</feature>
<dbReference type="GeneID" id="87805185"/>
<dbReference type="AlphaFoldDB" id="A0AAF0Y1P1"/>
<dbReference type="Proteomes" id="UP000827549">
    <property type="component" value="Chromosome 2"/>
</dbReference>
<feature type="region of interest" description="Disordered" evidence="1">
    <location>
        <begin position="107"/>
        <end position="133"/>
    </location>
</feature>
<protein>
    <submittedName>
        <fullName evidence="2">Uncharacterized protein</fullName>
    </submittedName>
</protein>
<feature type="compositionally biased region" description="Low complexity" evidence="1">
    <location>
        <begin position="115"/>
        <end position="133"/>
    </location>
</feature>
<proteinExistence type="predicted"/>
<feature type="compositionally biased region" description="Polar residues" evidence="1">
    <location>
        <begin position="319"/>
        <end position="339"/>
    </location>
</feature>
<keyword evidence="3" id="KW-1185">Reference proteome</keyword>
<organism evidence="2 3">
    <name type="scientific">Vanrija pseudolonga</name>
    <dbReference type="NCBI Taxonomy" id="143232"/>
    <lineage>
        <taxon>Eukaryota</taxon>
        <taxon>Fungi</taxon>
        <taxon>Dikarya</taxon>
        <taxon>Basidiomycota</taxon>
        <taxon>Agaricomycotina</taxon>
        <taxon>Tremellomycetes</taxon>
        <taxon>Trichosporonales</taxon>
        <taxon>Trichosporonaceae</taxon>
        <taxon>Vanrija</taxon>
    </lineage>
</organism>
<evidence type="ECO:0000313" key="2">
    <source>
        <dbReference type="EMBL" id="WOO78385.1"/>
    </source>
</evidence>
<accession>A0AAF0Y1P1</accession>